<accession>A0A5C8KIQ8</accession>
<dbReference type="Pfam" id="PF09832">
    <property type="entry name" value="DUF2059"/>
    <property type="match status" value="1"/>
</dbReference>
<keyword evidence="3" id="KW-1185">Reference proteome</keyword>
<evidence type="ECO:0000313" key="2">
    <source>
        <dbReference type="EMBL" id="TXK59821.1"/>
    </source>
</evidence>
<dbReference type="AlphaFoldDB" id="A0A5C8KIQ8"/>
<sequence length="134" mass="14754">MIGMQQQLMQAAAQRYMMAAQQRGLDEGQAASARPAMEALFQDIQNTLSWDAMKPDVVRVHAEVFTDAEIDAALAFYTSAEGRSFMDKQERLMERTGEVAERRVSESMPRFEAAIEAAVETAAQTPAGQQPPGN</sequence>
<dbReference type="EMBL" id="VRTS01000010">
    <property type="protein sequence ID" value="TXK59821.1"/>
    <property type="molecule type" value="Genomic_DNA"/>
</dbReference>
<reference evidence="2 3" key="1">
    <citation type="submission" date="2019-08" db="EMBL/GenBank/DDBJ databases">
        <authorList>
            <person name="Karlyshev A.V."/>
        </authorList>
    </citation>
    <scope>NUCLEOTIDE SEQUENCE [LARGE SCALE GENOMIC DNA]</scope>
    <source>
        <strain evidence="2 3">Alg18-2.2</strain>
    </source>
</reference>
<feature type="domain" description="DUF2059" evidence="1">
    <location>
        <begin position="51"/>
        <end position="103"/>
    </location>
</feature>
<evidence type="ECO:0000313" key="3">
    <source>
        <dbReference type="Proteomes" id="UP000321248"/>
    </source>
</evidence>
<gene>
    <name evidence="2" type="ORF">FU658_12770</name>
</gene>
<protein>
    <submittedName>
        <fullName evidence="2">DUF2059 domain-containing protein</fullName>
    </submittedName>
</protein>
<organism evidence="2 3">
    <name type="scientific">Alkalisalibacterium limincola</name>
    <dbReference type="NCBI Taxonomy" id="2699169"/>
    <lineage>
        <taxon>Bacteria</taxon>
        <taxon>Pseudomonadati</taxon>
        <taxon>Pseudomonadota</taxon>
        <taxon>Gammaproteobacteria</taxon>
        <taxon>Lysobacterales</taxon>
        <taxon>Lysobacteraceae</taxon>
        <taxon>Alkalisalibacterium</taxon>
    </lineage>
</organism>
<dbReference type="InterPro" id="IPR018637">
    <property type="entry name" value="DUF2059"/>
</dbReference>
<proteinExistence type="predicted"/>
<dbReference type="Proteomes" id="UP000321248">
    <property type="component" value="Unassembled WGS sequence"/>
</dbReference>
<name>A0A5C8KIQ8_9GAMM</name>
<evidence type="ECO:0000259" key="1">
    <source>
        <dbReference type="Pfam" id="PF09832"/>
    </source>
</evidence>
<dbReference type="OrthoDB" id="490569at2"/>
<comment type="caution">
    <text evidence="2">The sequence shown here is derived from an EMBL/GenBank/DDBJ whole genome shotgun (WGS) entry which is preliminary data.</text>
</comment>